<name>A0A0Q9Y9Q1_9GAMM</name>
<keyword evidence="1" id="KW-1133">Transmembrane helix</keyword>
<feature type="transmembrane region" description="Helical" evidence="1">
    <location>
        <begin position="20"/>
        <end position="43"/>
    </location>
</feature>
<proteinExistence type="predicted"/>
<evidence type="ECO:0000256" key="1">
    <source>
        <dbReference type="SAM" id="Phobius"/>
    </source>
</evidence>
<accession>A0A0Q9Y9Q1</accession>
<keyword evidence="1" id="KW-0472">Membrane</keyword>
<gene>
    <name evidence="2" type="ORF">CC99x_02339</name>
</gene>
<comment type="caution">
    <text evidence="2">The sequence shown here is derived from an EMBL/GenBank/DDBJ whole genome shotgun (WGS) entry which is preliminary data.</text>
</comment>
<evidence type="ECO:0000313" key="2">
    <source>
        <dbReference type="EMBL" id="KRG17478.1"/>
    </source>
</evidence>
<organism evidence="2">
    <name type="scientific">Candidatus Berkiella cookevillensis</name>
    <dbReference type="NCBI Taxonomy" id="437022"/>
    <lineage>
        <taxon>Bacteria</taxon>
        <taxon>Pseudomonadati</taxon>
        <taxon>Pseudomonadota</taxon>
        <taxon>Gammaproteobacteria</taxon>
        <taxon>Candidatus Berkiellales</taxon>
        <taxon>Candidatus Berkiellaceae</taxon>
        <taxon>Candidatus Berkiella</taxon>
    </lineage>
</organism>
<sequence>MKMKELNINEINEVSAGSVLGVLIYGTVGFWVGGFTGFCMGVWPAIPGSILGMTVGAYLGTDAAPQVIIIKESDYVTPY</sequence>
<keyword evidence="1" id="KW-0812">Transmembrane</keyword>
<dbReference type="STRING" id="437022.CC99x_02339"/>
<dbReference type="AlphaFoldDB" id="A0A0Q9Y9Q1"/>
<reference evidence="2" key="1">
    <citation type="submission" date="2015-09" db="EMBL/GenBank/DDBJ databases">
        <title>Draft Genome Sequences of Two Novel Amoeba-resistant Intranuclear Bacteria, Candidatus Berkiella cookevillensis and Candidatus Berkiella aquae.</title>
        <authorList>
            <person name="Mehari Y.T."/>
            <person name="Arivett B.A."/>
            <person name="Farone A.L."/>
            <person name="Gunderson J.H."/>
            <person name="Farone M.B."/>
        </authorList>
    </citation>
    <scope>NUCLEOTIDE SEQUENCE [LARGE SCALE GENOMIC DNA]</scope>
    <source>
        <strain evidence="2">CC99</strain>
    </source>
</reference>
<protein>
    <submittedName>
        <fullName evidence="2">Uncharacterized protein</fullName>
    </submittedName>
</protein>
<dbReference type="EMBL" id="LKHV01000016">
    <property type="protein sequence ID" value="KRG17478.1"/>
    <property type="molecule type" value="Genomic_DNA"/>
</dbReference>